<feature type="transmembrane region" description="Helical" evidence="1">
    <location>
        <begin position="96"/>
        <end position="114"/>
    </location>
</feature>
<dbReference type="AlphaFoldDB" id="A0A227KRU1"/>
<feature type="transmembrane region" description="Helical" evidence="1">
    <location>
        <begin position="73"/>
        <end position="90"/>
    </location>
</feature>
<name>A0A227KRU1_9BURK</name>
<sequence length="152" mass="17338">MEAKEIKKECTLAVLLLATGGLVLWQAYSYEPESRQFPVFLGWLFMLFSAINFVRVVPLFSKLSLISDKFEKKSFLPLLVLAFVSLYTLSIPWIGYYPATCLFLLIFMLTFGYWKKSAKQYLLAAAVFLGIVYLFFSVVLGTRLPMGELFGL</sequence>
<feature type="domain" description="DUF1468" evidence="2">
    <location>
        <begin position="13"/>
        <end position="145"/>
    </location>
</feature>
<comment type="caution">
    <text evidence="3">The sequence shown here is derived from an EMBL/GenBank/DDBJ whole genome shotgun (WGS) entry which is preliminary data.</text>
</comment>
<evidence type="ECO:0000313" key="4">
    <source>
        <dbReference type="Proteomes" id="UP000214610"/>
    </source>
</evidence>
<protein>
    <submittedName>
        <fullName evidence="3">Tripartite tricarboxylate transporter TctB family protein</fullName>
    </submittedName>
</protein>
<evidence type="ECO:0000256" key="1">
    <source>
        <dbReference type="SAM" id="Phobius"/>
    </source>
</evidence>
<dbReference type="EMBL" id="NHMP01000001">
    <property type="protein sequence ID" value="OXE51221.1"/>
    <property type="molecule type" value="Genomic_DNA"/>
</dbReference>
<keyword evidence="1" id="KW-0472">Membrane</keyword>
<dbReference type="RefSeq" id="WP_066591387.1">
    <property type="nucleotide sequence ID" value="NZ_CAJTBZ010000042.1"/>
</dbReference>
<accession>A0A227KRU1</accession>
<proteinExistence type="predicted"/>
<feature type="transmembrane region" description="Helical" evidence="1">
    <location>
        <begin position="39"/>
        <end position="61"/>
    </location>
</feature>
<organism evidence="3 4">
    <name type="scientific">Turicimonas muris</name>
    <dbReference type="NCBI Taxonomy" id="1796652"/>
    <lineage>
        <taxon>Bacteria</taxon>
        <taxon>Pseudomonadati</taxon>
        <taxon>Pseudomonadota</taxon>
        <taxon>Betaproteobacteria</taxon>
        <taxon>Burkholderiales</taxon>
        <taxon>Sutterellaceae</taxon>
        <taxon>Turicimonas</taxon>
    </lineage>
</organism>
<reference evidence="4" key="1">
    <citation type="submission" date="2017-05" db="EMBL/GenBank/DDBJ databases">
        <title>Improved OligoMM genomes.</title>
        <authorList>
            <person name="Garzetti D."/>
        </authorList>
    </citation>
    <scope>NUCLEOTIDE SEQUENCE [LARGE SCALE GENOMIC DNA]</scope>
    <source>
        <strain evidence="4">YL45</strain>
    </source>
</reference>
<dbReference type="Pfam" id="PF07331">
    <property type="entry name" value="TctB"/>
    <property type="match status" value="1"/>
</dbReference>
<gene>
    <name evidence="3" type="ORF">ADH67_02695</name>
</gene>
<dbReference type="InterPro" id="IPR009936">
    <property type="entry name" value="DUF1468"/>
</dbReference>
<dbReference type="Proteomes" id="UP000214610">
    <property type="component" value="Unassembled WGS sequence"/>
</dbReference>
<evidence type="ECO:0000259" key="2">
    <source>
        <dbReference type="Pfam" id="PF07331"/>
    </source>
</evidence>
<dbReference type="GeneID" id="78363425"/>
<keyword evidence="4" id="KW-1185">Reference proteome</keyword>
<keyword evidence="1" id="KW-0812">Transmembrane</keyword>
<feature type="transmembrane region" description="Helical" evidence="1">
    <location>
        <begin position="121"/>
        <end position="142"/>
    </location>
</feature>
<keyword evidence="1" id="KW-1133">Transmembrane helix</keyword>
<evidence type="ECO:0000313" key="3">
    <source>
        <dbReference type="EMBL" id="OXE51221.1"/>
    </source>
</evidence>